<evidence type="ECO:0000259" key="2">
    <source>
        <dbReference type="Pfam" id="PF00561"/>
    </source>
</evidence>
<gene>
    <name evidence="3" type="ORF">ACFSE6_09330</name>
</gene>
<proteinExistence type="predicted"/>
<dbReference type="PANTHER" id="PTHR43329">
    <property type="entry name" value="EPOXIDE HYDROLASE"/>
    <property type="match status" value="1"/>
</dbReference>
<keyword evidence="4" id="KW-1185">Reference proteome</keyword>
<dbReference type="InterPro" id="IPR029058">
    <property type="entry name" value="AB_hydrolase_fold"/>
</dbReference>
<evidence type="ECO:0000313" key="4">
    <source>
        <dbReference type="Proteomes" id="UP001597277"/>
    </source>
</evidence>
<reference evidence="4" key="1">
    <citation type="journal article" date="2019" name="Int. J. Syst. Evol. Microbiol.">
        <title>The Global Catalogue of Microorganisms (GCM) 10K type strain sequencing project: providing services to taxonomists for standard genome sequencing and annotation.</title>
        <authorList>
            <consortium name="The Broad Institute Genomics Platform"/>
            <consortium name="The Broad Institute Genome Sequencing Center for Infectious Disease"/>
            <person name="Wu L."/>
            <person name="Ma J."/>
        </authorList>
    </citation>
    <scope>NUCLEOTIDE SEQUENCE [LARGE SCALE GENOMIC DNA]</scope>
    <source>
        <strain evidence="4">JCM 17130</strain>
    </source>
</reference>
<organism evidence="3 4">
    <name type="scientific">Georgenia deserti</name>
    <dbReference type="NCBI Taxonomy" id="2093781"/>
    <lineage>
        <taxon>Bacteria</taxon>
        <taxon>Bacillati</taxon>
        <taxon>Actinomycetota</taxon>
        <taxon>Actinomycetes</taxon>
        <taxon>Micrococcales</taxon>
        <taxon>Bogoriellaceae</taxon>
        <taxon>Georgenia</taxon>
    </lineage>
</organism>
<dbReference type="RefSeq" id="WP_388005516.1">
    <property type="nucleotide sequence ID" value="NZ_JBHUEE010000004.1"/>
</dbReference>
<keyword evidence="1 3" id="KW-0378">Hydrolase</keyword>
<dbReference type="InterPro" id="IPR000639">
    <property type="entry name" value="Epox_hydrolase-like"/>
</dbReference>
<dbReference type="Proteomes" id="UP001597277">
    <property type="component" value="Unassembled WGS sequence"/>
</dbReference>
<dbReference type="GO" id="GO:0016787">
    <property type="term" value="F:hydrolase activity"/>
    <property type="evidence" value="ECO:0007669"/>
    <property type="project" value="UniProtKB-KW"/>
</dbReference>
<dbReference type="EMBL" id="JBHUEE010000004">
    <property type="protein sequence ID" value="MFD1718036.1"/>
    <property type="molecule type" value="Genomic_DNA"/>
</dbReference>
<dbReference type="InterPro" id="IPR000073">
    <property type="entry name" value="AB_hydrolase_1"/>
</dbReference>
<evidence type="ECO:0000313" key="3">
    <source>
        <dbReference type="EMBL" id="MFD1718036.1"/>
    </source>
</evidence>
<dbReference type="PRINTS" id="PR00412">
    <property type="entry name" value="EPOXHYDRLASE"/>
</dbReference>
<dbReference type="Gene3D" id="3.40.50.1820">
    <property type="entry name" value="alpha/beta hydrolase"/>
    <property type="match status" value="1"/>
</dbReference>
<protein>
    <submittedName>
        <fullName evidence="3">Alpha/beta fold hydrolase</fullName>
    </submittedName>
</protein>
<sequence>METTARLSEITMNYRDEGTGPLVLLLHGWPQTSFCWRHVVPALAEHYRVVAPDLRGYGRSDRPSGGYTKRRMAQDLRELADHLGADRVRVVGHDRGARVGHRFALDHPGLVTRLTVLDVAPTLHMFEAGTTATAKNYWHWLFHEQPDLPELLVGAAIEPYLRHFFHAWAFQRARIADGLAHYVEAFTQPGALRAGFDDYRATPDDLADDRADRDAGRTVQIPVQVLWGDRGLAAGTASLEAWRPFAPRAFGGPIAECGHFIPEEQPGALTAALLEYLA</sequence>
<name>A0ABW4L3I0_9MICO</name>
<dbReference type="SUPFAM" id="SSF53474">
    <property type="entry name" value="alpha/beta-Hydrolases"/>
    <property type="match status" value="1"/>
</dbReference>
<evidence type="ECO:0000256" key="1">
    <source>
        <dbReference type="ARBA" id="ARBA00022801"/>
    </source>
</evidence>
<dbReference type="PRINTS" id="PR00111">
    <property type="entry name" value="ABHYDROLASE"/>
</dbReference>
<comment type="caution">
    <text evidence="3">The sequence shown here is derived from an EMBL/GenBank/DDBJ whole genome shotgun (WGS) entry which is preliminary data.</text>
</comment>
<feature type="domain" description="AB hydrolase-1" evidence="2">
    <location>
        <begin position="21"/>
        <end position="265"/>
    </location>
</feature>
<accession>A0ABW4L3I0</accession>
<dbReference type="Pfam" id="PF00561">
    <property type="entry name" value="Abhydrolase_1"/>
    <property type="match status" value="1"/>
</dbReference>